<dbReference type="Gene3D" id="2.60.40.2810">
    <property type="match status" value="1"/>
</dbReference>
<dbReference type="EMBL" id="CP000108">
    <property type="protein sequence ID" value="ABB28310.1"/>
    <property type="molecule type" value="Genomic_DNA"/>
</dbReference>
<dbReference type="AlphaFoldDB" id="Q3ARR5"/>
<accession>Q3ARR5</accession>
<dbReference type="eggNOG" id="COG2911">
    <property type="taxonomic scope" value="Bacteria"/>
</dbReference>
<protein>
    <recommendedName>
        <fullName evidence="2">Dockerin domain-containing protein</fullName>
    </recommendedName>
</protein>
<dbReference type="Pfam" id="PF17963">
    <property type="entry name" value="Big_9"/>
    <property type="match status" value="1"/>
</dbReference>
<sequence length="1126" mass="121623">MVTWGSNHGSNIYGQIFKNDGSKEGNQFQINTYTSQQPDWNPFEKYAPSMAALANGGFVVTWNNYWQDGDGSGIYARIYDNSPSTGLLSLDLLDTNWSNDSDNIYRATGRATLGLLSGNSSMLYIQDAQYTLTGNALIIEGEFSAIIEGTTRSLFIGKAVFDVTTGFAELTVGSNLHNPAGLGFEFTALDLSNNYIDIHFSPLELPAGISNTNIILGSDSFVIKENYPQLGFYGSVNFPDKTFELFDMLTVHAYDWSVSYDSPDNELHILGGFELQTGWDNVPGINAELTGDGLVIRNGEFADVALTITLDDFSVKGWGFNNVSVTLDTEKNSIVGSAGIKLPMFASSLETTIGFIVNPFELDTALFHIPFINPGIALGTTGWFLTAIEGGVSNLASSNKEPLLFKGGVELQLPEVMDLSVNGELDSKHIAGFVEGTIIDKDAIDFQGQVTLNWNKDYVRVNGSASFAQGMIVGDFGFTSNLNLDFTAKGSATVKFDTIDQILSGHYYLNYSNDHKDSNDYIAAWAETVLHIPVFGDKTVTIGTKYSFDGTWRAFGAAEVPLYSSWIVDETISDLMVTVNWDNPVNDVETRVVVYDDLEKTKIRQIISEAEYGEHDIAIISEWSGSTAKVIYINTPEAGLWDVEVINSDGLGEVVYSATTSLKPLVLTVGELNLNNDQLSLSYIANTPETDGVISFYLDDNDNGFDGQMIESMADPDGNGQWVWNTTGFHGGTYWLYATLADGKSAPVMSYAAQSIFINNAPVALDDSIITNEDTAVVIDVLVNDSDFDDNPLRISSITTPSNGTVSVTDDNKILFAPYADTYGESIFTYTITDGYGGESTAVVNITINSMPDAPKGSVIIEGHLKQGEILRADVSTLSDSDGMGTIAYQWKVDGTNIEGATNETYTLTAAEVGNIVTVEVSYTDGNGKLESVASLATNAVTPINAPNHHDLDGTITFWQTGDALADVATTLTQPNNGAATATTDVHGYYQIPDVQSGTYQLSAIKATDTATTNAVTTDDVHAVLKIAAGINPNPDGSAVSPYQFLAADINHDGKVRAADALLLLKMIVDYEGAPEPQWYFAPYNIGNEATMDRSHVDWSVTNPQTVTINDNTTVNLIGILTGDVV</sequence>
<dbReference type="eggNOG" id="COG4254">
    <property type="taxonomic scope" value="Bacteria"/>
</dbReference>
<name>Q3ARR5_CHLCH</name>
<dbReference type="Gene3D" id="2.60.40.2700">
    <property type="match status" value="1"/>
</dbReference>
<gene>
    <name evidence="1" type="ordered locus">Cag_1048</name>
</gene>
<dbReference type="STRING" id="340177.Cag_1048"/>
<proteinExistence type="predicted"/>
<dbReference type="SUPFAM" id="SSF49478">
    <property type="entry name" value="Cna protein B-type domain"/>
    <property type="match status" value="1"/>
</dbReference>
<dbReference type="KEGG" id="cch:Cag_1048"/>
<dbReference type="Gene3D" id="1.10.1330.10">
    <property type="entry name" value="Dockerin domain"/>
    <property type="match status" value="1"/>
</dbReference>
<dbReference type="InterPro" id="IPR036439">
    <property type="entry name" value="Dockerin_dom_sf"/>
</dbReference>
<dbReference type="eggNOG" id="COG2931">
    <property type="taxonomic scope" value="Bacteria"/>
</dbReference>
<dbReference type="GO" id="GO:0000272">
    <property type="term" value="P:polysaccharide catabolic process"/>
    <property type="evidence" value="ECO:0007669"/>
    <property type="project" value="InterPro"/>
</dbReference>
<dbReference type="eggNOG" id="COG1572">
    <property type="taxonomic scope" value="Bacteria"/>
</dbReference>
<reference evidence="1" key="1">
    <citation type="submission" date="2005-08" db="EMBL/GenBank/DDBJ databases">
        <title>Complete sequence of Chlorobium chlorochromatii CaD3.</title>
        <authorList>
            <person name="Copeland A."/>
            <person name="Lucas S."/>
            <person name="Lapidus A."/>
            <person name="Barry K."/>
            <person name="Detter J.C."/>
            <person name="Glavina T."/>
            <person name="Hammon N."/>
            <person name="Israni S."/>
            <person name="Pitluck S."/>
            <person name="Bryant D."/>
            <person name="Schmutz J."/>
            <person name="Larimer F."/>
            <person name="Land M."/>
            <person name="Kyrpides N."/>
            <person name="Ivanova N."/>
            <person name="Richardson P."/>
        </authorList>
    </citation>
    <scope>NUCLEOTIDE SEQUENCE [LARGE SCALE GENOMIC DNA]</scope>
    <source>
        <strain evidence="1">CaD3</strain>
    </source>
</reference>
<evidence type="ECO:0008006" key="2">
    <source>
        <dbReference type="Google" id="ProtNLM"/>
    </source>
</evidence>
<dbReference type="HOGENOM" id="CLU_279621_0_0_10"/>
<evidence type="ECO:0000313" key="1">
    <source>
        <dbReference type="EMBL" id="ABB28310.1"/>
    </source>
</evidence>
<organism evidence="1">
    <name type="scientific">Chlorobium chlorochromatii (strain CaD3)</name>
    <dbReference type="NCBI Taxonomy" id="340177"/>
    <lineage>
        <taxon>Bacteria</taxon>
        <taxon>Pseudomonadati</taxon>
        <taxon>Chlorobiota</taxon>
        <taxon>Chlorobiia</taxon>
        <taxon>Chlorobiales</taxon>
        <taxon>Chlorobiaceae</taxon>
        <taxon>Chlorobium/Pelodictyon group</taxon>
        <taxon>Chlorobium</taxon>
    </lineage>
</organism>